<reference evidence="7 8" key="1">
    <citation type="submission" date="2023-11" db="EMBL/GenBank/DDBJ databases">
        <title>Actinomadura monticuli sp. nov., isolated from volcanic ash.</title>
        <authorList>
            <person name="Lee S.D."/>
            <person name="Yang H."/>
            <person name="Kim I.S."/>
        </authorList>
    </citation>
    <scope>NUCLEOTIDE SEQUENCE [LARGE SCALE GENOMIC DNA]</scope>
    <source>
        <strain evidence="7 8">DLS-62</strain>
    </source>
</reference>
<evidence type="ECO:0000256" key="5">
    <source>
        <dbReference type="SAM" id="Phobius"/>
    </source>
</evidence>
<evidence type="ECO:0000256" key="4">
    <source>
        <dbReference type="ARBA" id="ARBA00023136"/>
    </source>
</evidence>
<comment type="subcellular location">
    <subcellularLocation>
        <location evidence="1">Cell membrane</location>
        <topology evidence="1">Multi-pass membrane protein</topology>
    </subcellularLocation>
</comment>
<comment type="caution">
    <text evidence="7">The sequence shown here is derived from an EMBL/GenBank/DDBJ whole genome shotgun (WGS) entry which is preliminary data.</text>
</comment>
<dbReference type="InterPro" id="IPR011701">
    <property type="entry name" value="MFS"/>
</dbReference>
<protein>
    <submittedName>
        <fullName evidence="7">MFS transporter</fullName>
    </submittedName>
</protein>
<keyword evidence="2 5" id="KW-0812">Transmembrane</keyword>
<feature type="transmembrane region" description="Helical" evidence="5">
    <location>
        <begin position="48"/>
        <end position="65"/>
    </location>
</feature>
<evidence type="ECO:0000313" key="7">
    <source>
        <dbReference type="EMBL" id="MFA1543999.1"/>
    </source>
</evidence>
<sequence>MGSFSERGRTAAVVVLLLASFMDLMDNTIVNVALPSMERSLHTTAAQLEWVVSGYVLTFAAMLIAGGRLGDMFGRRTVFMVGAAGFTLASLWAGLSSSGTELVVVRLAQGLFAGAMVPQVLGTVQALYPPEERAGVYGIAGAVTGLAAVAGPLLGGAFVSGDVFGLGWRTIFLVNVPVGVLVLIGAFTLVPQTKADHPLSLDVLGTVLAAGGVVALVYPLIEGRQAGWPWWTVGLFALAPVLLAAFVLHERGRARGGRALLLPLRLFGDRGFSAGLTVQLSFQASVIGFLFVLSITVQSGFGFSAWQAGLVVLPFSIAAAITSGAAAALVAKAGRTLVGIGALLQSIGAAWSIEVVAGGSHPSVAGLIGPMAVAGAGLGLVLVPLTDVVLAAVPTDDAGSASGTLSTFQQVGGALGIAIVGTAFFDSVSSSRDLGDAFGVAAWIVVALGLLATLAGLLLPHARPTVTAPNAAD</sequence>
<feature type="transmembrane region" description="Helical" evidence="5">
    <location>
        <begin position="437"/>
        <end position="459"/>
    </location>
</feature>
<dbReference type="PANTHER" id="PTHR42718">
    <property type="entry name" value="MAJOR FACILITATOR SUPERFAMILY MULTIDRUG TRANSPORTER MFSC"/>
    <property type="match status" value="1"/>
</dbReference>
<dbReference type="Pfam" id="PF07690">
    <property type="entry name" value="MFS_1"/>
    <property type="match status" value="2"/>
</dbReference>
<gene>
    <name evidence="7" type="ORF">SM611_34145</name>
</gene>
<evidence type="ECO:0000256" key="3">
    <source>
        <dbReference type="ARBA" id="ARBA00022989"/>
    </source>
</evidence>
<organism evidence="7 8">
    <name type="scientific">Actinomadura monticuli</name>
    <dbReference type="NCBI Taxonomy" id="3097367"/>
    <lineage>
        <taxon>Bacteria</taxon>
        <taxon>Bacillati</taxon>
        <taxon>Actinomycetota</taxon>
        <taxon>Actinomycetes</taxon>
        <taxon>Streptosporangiales</taxon>
        <taxon>Thermomonosporaceae</taxon>
        <taxon>Actinomadura</taxon>
    </lineage>
</organism>
<feature type="transmembrane region" description="Helical" evidence="5">
    <location>
        <begin position="77"/>
        <end position="95"/>
    </location>
</feature>
<keyword evidence="3 5" id="KW-1133">Transmembrane helix</keyword>
<feature type="transmembrane region" description="Helical" evidence="5">
    <location>
        <begin position="371"/>
        <end position="393"/>
    </location>
</feature>
<dbReference type="InterPro" id="IPR020846">
    <property type="entry name" value="MFS_dom"/>
</dbReference>
<feature type="domain" description="Major facilitator superfamily (MFS) profile" evidence="6">
    <location>
        <begin position="12"/>
        <end position="464"/>
    </location>
</feature>
<evidence type="ECO:0000256" key="1">
    <source>
        <dbReference type="ARBA" id="ARBA00004651"/>
    </source>
</evidence>
<dbReference type="Gene3D" id="1.20.1250.20">
    <property type="entry name" value="MFS general substrate transporter like domains"/>
    <property type="match status" value="1"/>
</dbReference>
<dbReference type="PROSITE" id="PS50850">
    <property type="entry name" value="MFS"/>
    <property type="match status" value="1"/>
</dbReference>
<evidence type="ECO:0000256" key="2">
    <source>
        <dbReference type="ARBA" id="ARBA00022692"/>
    </source>
</evidence>
<dbReference type="InterPro" id="IPR036259">
    <property type="entry name" value="MFS_trans_sf"/>
</dbReference>
<feature type="transmembrane region" description="Helical" evidence="5">
    <location>
        <begin position="227"/>
        <end position="249"/>
    </location>
</feature>
<dbReference type="Proteomes" id="UP001569963">
    <property type="component" value="Unassembled WGS sequence"/>
</dbReference>
<accession>A0ABV4QPY2</accession>
<dbReference type="SUPFAM" id="SSF103473">
    <property type="entry name" value="MFS general substrate transporter"/>
    <property type="match status" value="2"/>
</dbReference>
<dbReference type="PRINTS" id="PR01036">
    <property type="entry name" value="TCRTETB"/>
</dbReference>
<proteinExistence type="predicted"/>
<feature type="transmembrane region" description="Helical" evidence="5">
    <location>
        <begin position="107"/>
        <end position="128"/>
    </location>
</feature>
<evidence type="ECO:0000259" key="6">
    <source>
        <dbReference type="PROSITE" id="PS50850"/>
    </source>
</evidence>
<dbReference type="PANTHER" id="PTHR42718:SF39">
    <property type="entry name" value="ACTINORHODIN TRANSPORTER-RELATED"/>
    <property type="match status" value="1"/>
</dbReference>
<dbReference type="Gene3D" id="1.20.1720.10">
    <property type="entry name" value="Multidrug resistance protein D"/>
    <property type="match status" value="1"/>
</dbReference>
<feature type="transmembrane region" description="Helical" evidence="5">
    <location>
        <begin position="135"/>
        <end position="159"/>
    </location>
</feature>
<feature type="transmembrane region" description="Helical" evidence="5">
    <location>
        <begin position="337"/>
        <end position="359"/>
    </location>
</feature>
<dbReference type="CDD" id="cd17321">
    <property type="entry name" value="MFS_MMR_MDR_like"/>
    <property type="match status" value="1"/>
</dbReference>
<feature type="transmembrane region" description="Helical" evidence="5">
    <location>
        <begin position="171"/>
        <end position="191"/>
    </location>
</feature>
<dbReference type="EMBL" id="JAXCEI010000023">
    <property type="protein sequence ID" value="MFA1543999.1"/>
    <property type="molecule type" value="Genomic_DNA"/>
</dbReference>
<feature type="transmembrane region" description="Helical" evidence="5">
    <location>
        <begin position="405"/>
        <end position="425"/>
    </location>
</feature>
<name>A0ABV4QPY2_9ACTN</name>
<evidence type="ECO:0000313" key="8">
    <source>
        <dbReference type="Proteomes" id="UP001569963"/>
    </source>
</evidence>
<feature type="transmembrane region" description="Helical" evidence="5">
    <location>
        <begin position="305"/>
        <end position="330"/>
    </location>
</feature>
<dbReference type="RefSeq" id="WP_371954483.1">
    <property type="nucleotide sequence ID" value="NZ_JAXCEI010000023.1"/>
</dbReference>
<keyword evidence="8" id="KW-1185">Reference proteome</keyword>
<feature type="transmembrane region" description="Helical" evidence="5">
    <location>
        <begin position="270"/>
        <end position="293"/>
    </location>
</feature>
<keyword evidence="4 5" id="KW-0472">Membrane</keyword>
<feature type="transmembrane region" description="Helical" evidence="5">
    <location>
        <begin position="203"/>
        <end position="221"/>
    </location>
</feature>